<evidence type="ECO:0000313" key="1">
    <source>
        <dbReference type="EMBL" id="GAD05072.1"/>
    </source>
</evidence>
<organism evidence="1 2">
    <name type="scientific">Porphyromonas crevioricanis JCM 15906</name>
    <dbReference type="NCBI Taxonomy" id="1305617"/>
    <lineage>
        <taxon>Bacteria</taxon>
        <taxon>Pseudomonadati</taxon>
        <taxon>Bacteroidota</taxon>
        <taxon>Bacteroidia</taxon>
        <taxon>Bacteroidales</taxon>
        <taxon>Porphyromonadaceae</taxon>
        <taxon>Porphyromonas</taxon>
    </lineage>
</organism>
<reference evidence="1 2" key="2">
    <citation type="journal article" date="2013" name="Genome Announc.">
        <title>Draft Genome Sequences of Porphyromonas crevioricanis JCM 15906T and Porphyromonas cansulci JCM 13913T Isolated from a Canine Oral Cavity.</title>
        <authorList>
            <person name="Sakamoto M."/>
            <person name="Tanaka N."/>
            <person name="Shiwa Y."/>
            <person name="Yoshikawa H."/>
            <person name="Ohkuma M."/>
        </authorList>
    </citation>
    <scope>NUCLEOTIDE SEQUENCE [LARGE SCALE GENOMIC DNA]</scope>
    <source>
        <strain evidence="1 2">JCM 15906</strain>
    </source>
</reference>
<name>T1CMS7_9PORP</name>
<gene>
    <name evidence="1" type="ORF">PORCRE_770</name>
</gene>
<evidence type="ECO:0000313" key="2">
    <source>
        <dbReference type="Proteomes" id="UP000018031"/>
    </source>
</evidence>
<accession>T1CMS7</accession>
<comment type="caution">
    <text evidence="1">The sequence shown here is derived from an EMBL/GenBank/DDBJ whole genome shotgun (WGS) entry which is preliminary data.</text>
</comment>
<dbReference type="Proteomes" id="UP000018031">
    <property type="component" value="Unassembled WGS sequence"/>
</dbReference>
<dbReference type="EMBL" id="BAOU01000018">
    <property type="protein sequence ID" value="GAD05072.1"/>
    <property type="molecule type" value="Genomic_DNA"/>
</dbReference>
<sequence>MEQDSFREINAQKYALLSMFGEGAFVPPKIVTVLDPWV</sequence>
<reference evidence="2" key="1">
    <citation type="journal article" date="2013" name="Genome">
        <title>Draft Genome Sequences of Porphyromonas crevioricanis JCM 15906T and Porphyromonas cansulci JCM 13913T Isolated from a Canine Oral Cavity.</title>
        <authorList>
            <person name="Sakamoto M."/>
            <person name="Tanaka N."/>
            <person name="Shiwa Y."/>
            <person name="Yoshikawa H."/>
            <person name="Ohkuma M."/>
        </authorList>
    </citation>
    <scope>NUCLEOTIDE SEQUENCE [LARGE SCALE GENOMIC DNA]</scope>
    <source>
        <strain evidence="2">JCM 15906</strain>
    </source>
</reference>
<dbReference type="AlphaFoldDB" id="T1CMS7"/>
<protein>
    <submittedName>
        <fullName evidence="1">Uncharacterized protein</fullName>
    </submittedName>
</protein>
<proteinExistence type="predicted"/>